<comment type="similarity">
    <text evidence="2 6">Belongs to the zinc-containing alcohol dehydrogenase family.</text>
</comment>
<protein>
    <submittedName>
        <fullName evidence="8">NAD(P)-dependent alcohol dehydrogenase</fullName>
    </submittedName>
</protein>
<name>A0ABV0D2E9_9SPHN</name>
<dbReference type="InterPro" id="IPR013154">
    <property type="entry name" value="ADH-like_N"/>
</dbReference>
<dbReference type="RefSeq" id="WP_137680834.1">
    <property type="nucleotide sequence ID" value="NZ_JBDLBR010000005.1"/>
</dbReference>
<dbReference type="PANTHER" id="PTHR43350:SF17">
    <property type="entry name" value="NAD-DEPENDENT ALCOHOL DEHYDROGENASE"/>
    <property type="match status" value="1"/>
</dbReference>
<dbReference type="CDD" id="cd08278">
    <property type="entry name" value="benzyl_alcohol_DH"/>
    <property type="match status" value="1"/>
</dbReference>
<dbReference type="InterPro" id="IPR036291">
    <property type="entry name" value="NAD(P)-bd_dom_sf"/>
</dbReference>
<dbReference type="SUPFAM" id="SSF50129">
    <property type="entry name" value="GroES-like"/>
    <property type="match status" value="1"/>
</dbReference>
<dbReference type="PROSITE" id="PS00059">
    <property type="entry name" value="ADH_ZINC"/>
    <property type="match status" value="1"/>
</dbReference>
<accession>A0ABV0D2E9</accession>
<evidence type="ECO:0000259" key="7">
    <source>
        <dbReference type="SMART" id="SM00829"/>
    </source>
</evidence>
<comment type="caution">
    <text evidence="8">The sequence shown here is derived from an EMBL/GenBank/DDBJ whole genome shotgun (WGS) entry which is preliminary data.</text>
</comment>
<evidence type="ECO:0000256" key="6">
    <source>
        <dbReference type="RuleBase" id="RU361277"/>
    </source>
</evidence>
<dbReference type="SUPFAM" id="SSF51735">
    <property type="entry name" value="NAD(P)-binding Rossmann-fold domains"/>
    <property type="match status" value="1"/>
</dbReference>
<keyword evidence="9" id="KW-1185">Reference proteome</keyword>
<dbReference type="PANTHER" id="PTHR43350">
    <property type="entry name" value="NAD-DEPENDENT ALCOHOL DEHYDROGENASE"/>
    <property type="match status" value="1"/>
</dbReference>
<dbReference type="Gene3D" id="3.90.180.10">
    <property type="entry name" value="Medium-chain alcohol dehydrogenases, catalytic domain"/>
    <property type="match status" value="1"/>
</dbReference>
<evidence type="ECO:0000256" key="5">
    <source>
        <dbReference type="ARBA" id="ARBA00023002"/>
    </source>
</evidence>
<evidence type="ECO:0000313" key="9">
    <source>
        <dbReference type="Proteomes" id="UP001484535"/>
    </source>
</evidence>
<keyword evidence="4 6" id="KW-0862">Zinc</keyword>
<keyword evidence="3 6" id="KW-0479">Metal-binding</keyword>
<dbReference type="Pfam" id="PF00107">
    <property type="entry name" value="ADH_zinc_N"/>
    <property type="match status" value="1"/>
</dbReference>
<evidence type="ECO:0000313" key="8">
    <source>
        <dbReference type="EMBL" id="MEN7538237.1"/>
    </source>
</evidence>
<keyword evidence="5" id="KW-0560">Oxidoreductase</keyword>
<dbReference type="InterPro" id="IPR011032">
    <property type="entry name" value="GroES-like_sf"/>
</dbReference>
<dbReference type="InterPro" id="IPR013149">
    <property type="entry name" value="ADH-like_C"/>
</dbReference>
<comment type="cofactor">
    <cofactor evidence="1 6">
        <name>Zn(2+)</name>
        <dbReference type="ChEBI" id="CHEBI:29105"/>
    </cofactor>
</comment>
<evidence type="ECO:0000256" key="1">
    <source>
        <dbReference type="ARBA" id="ARBA00001947"/>
    </source>
</evidence>
<organism evidence="8 9">
    <name type="scientific">Aurantiacibacter flavus</name>
    <dbReference type="NCBI Taxonomy" id="3145232"/>
    <lineage>
        <taxon>Bacteria</taxon>
        <taxon>Pseudomonadati</taxon>
        <taxon>Pseudomonadota</taxon>
        <taxon>Alphaproteobacteria</taxon>
        <taxon>Sphingomonadales</taxon>
        <taxon>Erythrobacteraceae</taxon>
        <taxon>Aurantiacibacter</taxon>
    </lineage>
</organism>
<dbReference type="Gene3D" id="3.40.50.720">
    <property type="entry name" value="NAD(P)-binding Rossmann-like Domain"/>
    <property type="match status" value="1"/>
</dbReference>
<sequence>MPYTIKAAVSRTPGAGPELETVVLAEPQADEVLVEIHGVGVCHTDMVMRDGFLPVPFPVVLGHEGSGIVQAVGEGVTDLAVGDHVVLSFMSCASCTSCGADQPAYCHSWVPLNFFGCRADGSTSLSDADGASLHSHVFGQSSFATHAVVNRRNTVKVDSDLPIEMLGPLGCGIQTGAGAVLNSCQVRPGSSLAVIGTGAVGLSAIMAARIAGASTIVAIDLIESRLALAKELGATHAVNAANGTFSDHAASAACSTGFDYIIDTTGNAGVVNDAILSLAPRGEIALVGAYPPETSVVADTTHIMSAGRVIRGVVEGSADPQAFIPQLLAYYRAGDFPFDRMVEFFALDNIGEAITAGETGKVVKPVVRMSLS</sequence>
<dbReference type="EMBL" id="JBDLBR010000005">
    <property type="protein sequence ID" value="MEN7538237.1"/>
    <property type="molecule type" value="Genomic_DNA"/>
</dbReference>
<reference evidence="8 9" key="1">
    <citation type="submission" date="2024-05" db="EMBL/GenBank/DDBJ databases">
        <authorList>
            <person name="Park S."/>
        </authorList>
    </citation>
    <scope>NUCLEOTIDE SEQUENCE [LARGE SCALE GENOMIC DNA]</scope>
    <source>
        <strain evidence="8 9">DGU5</strain>
    </source>
</reference>
<proteinExistence type="inferred from homology"/>
<dbReference type="Proteomes" id="UP001484535">
    <property type="component" value="Unassembled WGS sequence"/>
</dbReference>
<evidence type="ECO:0000256" key="4">
    <source>
        <dbReference type="ARBA" id="ARBA00022833"/>
    </source>
</evidence>
<feature type="domain" description="Enoyl reductase (ER)" evidence="7">
    <location>
        <begin position="14"/>
        <end position="364"/>
    </location>
</feature>
<dbReference type="InterPro" id="IPR020843">
    <property type="entry name" value="ER"/>
</dbReference>
<gene>
    <name evidence="8" type="ORF">ABDJ38_13725</name>
</gene>
<dbReference type="InterPro" id="IPR002328">
    <property type="entry name" value="ADH_Zn_CS"/>
</dbReference>
<evidence type="ECO:0000256" key="3">
    <source>
        <dbReference type="ARBA" id="ARBA00022723"/>
    </source>
</evidence>
<evidence type="ECO:0000256" key="2">
    <source>
        <dbReference type="ARBA" id="ARBA00008072"/>
    </source>
</evidence>
<dbReference type="Pfam" id="PF08240">
    <property type="entry name" value="ADH_N"/>
    <property type="match status" value="1"/>
</dbReference>
<dbReference type="SMART" id="SM00829">
    <property type="entry name" value="PKS_ER"/>
    <property type="match status" value="1"/>
</dbReference>